<dbReference type="Pfam" id="PF00550">
    <property type="entry name" value="PP-binding"/>
    <property type="match status" value="1"/>
</dbReference>
<reference evidence="7 8" key="1">
    <citation type="submission" date="2009-04" db="EMBL/GenBank/DDBJ databases">
        <authorList>
            <person name="Qin X."/>
            <person name="Bachman B."/>
            <person name="Battles P."/>
            <person name="Bell A."/>
            <person name="Bess C."/>
            <person name="Bickham C."/>
            <person name="Chaboub L."/>
            <person name="Chen D."/>
            <person name="Coyle M."/>
            <person name="Deiros D.R."/>
            <person name="Dinh H."/>
            <person name="Forbes L."/>
            <person name="Fowler G."/>
            <person name="Francisco L."/>
            <person name="Fu Q."/>
            <person name="Gubbala S."/>
            <person name="Hale W."/>
            <person name="Han Y."/>
            <person name="Hemphill L."/>
            <person name="Highlander S.K."/>
            <person name="Hirani K."/>
            <person name="Hogues M."/>
            <person name="Jackson L."/>
            <person name="Jakkamsetti A."/>
            <person name="Javaid M."/>
            <person name="Jiang H."/>
            <person name="Korchina V."/>
            <person name="Kovar C."/>
            <person name="Lara F."/>
            <person name="Lee S."/>
            <person name="Mata R."/>
            <person name="Mathew T."/>
            <person name="Moen C."/>
            <person name="Morales K."/>
            <person name="Munidasa M."/>
            <person name="Nazareth L."/>
            <person name="Ngo R."/>
            <person name="Nguyen L."/>
            <person name="Okwuonu G."/>
            <person name="Ongeri F."/>
            <person name="Patil S."/>
            <person name="Petrosino J."/>
            <person name="Pham C."/>
            <person name="Pham P."/>
            <person name="Pu L.-L."/>
            <person name="Puazo M."/>
            <person name="Raj R."/>
            <person name="Reid J."/>
            <person name="Rouhana J."/>
            <person name="Saada N."/>
            <person name="Shang Y."/>
            <person name="Simmons D."/>
            <person name="Thornton R."/>
            <person name="Warren J."/>
            <person name="Weissenberger G."/>
            <person name="Zhang J."/>
            <person name="Zhang L."/>
            <person name="Zhou C."/>
            <person name="Zhu D."/>
            <person name="Muzny D."/>
            <person name="Worley K."/>
            <person name="Gibbs R."/>
        </authorList>
    </citation>
    <scope>NUCLEOTIDE SEQUENCE [LARGE SCALE GENOMIC DNA]</scope>
    <source>
        <strain evidence="7 8">ATCC 19254</strain>
    </source>
</reference>
<keyword evidence="3 5" id="KW-0597">Phosphoprotein</keyword>
<evidence type="ECO:0000259" key="6">
    <source>
        <dbReference type="PROSITE" id="PS50075"/>
    </source>
</evidence>
<accession>C2KHQ4</accession>
<dbReference type="InterPro" id="IPR003230">
    <property type="entry name" value="DltC"/>
</dbReference>
<name>C2KHQ4_LEUMC</name>
<dbReference type="EMBL" id="ACKV01000007">
    <property type="protein sequence ID" value="EEJ43247.1"/>
    <property type="molecule type" value="Genomic_DNA"/>
</dbReference>
<evidence type="ECO:0000256" key="3">
    <source>
        <dbReference type="ARBA" id="ARBA00022553"/>
    </source>
</evidence>
<dbReference type="PROSITE" id="PS50075">
    <property type="entry name" value="CARRIER"/>
    <property type="match status" value="1"/>
</dbReference>
<organism evidence="7 8">
    <name type="scientific">Leuconostoc mesenteroides subsp. cremoris ATCC 19254</name>
    <dbReference type="NCBI Taxonomy" id="586220"/>
    <lineage>
        <taxon>Bacteria</taxon>
        <taxon>Bacillati</taxon>
        <taxon>Bacillota</taxon>
        <taxon>Bacilli</taxon>
        <taxon>Lactobacillales</taxon>
        <taxon>Lactobacillaceae</taxon>
        <taxon>Leuconostoc</taxon>
    </lineage>
</organism>
<evidence type="ECO:0000313" key="8">
    <source>
        <dbReference type="Proteomes" id="UP000004283"/>
    </source>
</evidence>
<dbReference type="UniPathway" id="UPA00556"/>
<keyword evidence="7" id="KW-0436">Ligase</keyword>
<dbReference type="HAMAP" id="MF_00565">
    <property type="entry name" value="DltC"/>
    <property type="match status" value="1"/>
</dbReference>
<evidence type="ECO:0000256" key="1">
    <source>
        <dbReference type="ARBA" id="ARBA00022450"/>
    </source>
</evidence>
<dbReference type="GO" id="GO:0071555">
    <property type="term" value="P:cell wall organization"/>
    <property type="evidence" value="ECO:0007669"/>
    <property type="project" value="UniProtKB-KW"/>
</dbReference>
<dbReference type="GO" id="GO:0070395">
    <property type="term" value="P:lipoteichoic acid biosynthetic process"/>
    <property type="evidence" value="ECO:0007669"/>
    <property type="project" value="UniProtKB-UniRule"/>
</dbReference>
<dbReference type="NCBIfam" id="NF003464">
    <property type="entry name" value="PRK05087.1"/>
    <property type="match status" value="1"/>
</dbReference>
<dbReference type="Gene3D" id="1.10.1200.10">
    <property type="entry name" value="ACP-like"/>
    <property type="match status" value="1"/>
</dbReference>
<sequence length="88" mass="9971">MIVLEIEGKIMDLKEQIVEILNTIIGEDISDQMDDDFFENGLLDSMATVELLLDLESKFNIQAPVSEFNRDEWNTPNKVVAKVESLIG</sequence>
<evidence type="ECO:0000256" key="4">
    <source>
        <dbReference type="ARBA" id="ARBA00023316"/>
    </source>
</evidence>
<comment type="similarity">
    <text evidence="5">Belongs to the DltC family.</text>
</comment>
<comment type="caution">
    <text evidence="7">The sequence shown here is derived from an EMBL/GenBank/DDBJ whole genome shotgun (WGS) entry which is preliminary data.</text>
</comment>
<evidence type="ECO:0000313" key="7">
    <source>
        <dbReference type="EMBL" id="EEJ43247.1"/>
    </source>
</evidence>
<keyword evidence="2 5" id="KW-0963">Cytoplasm</keyword>
<dbReference type="NCBIfam" id="TIGR01688">
    <property type="entry name" value="dltC"/>
    <property type="match status" value="1"/>
</dbReference>
<keyword evidence="1 5" id="KW-0596">Phosphopantetheine</keyword>
<dbReference type="HOGENOM" id="CLU_108696_19_0_9"/>
<dbReference type="Proteomes" id="UP000004283">
    <property type="component" value="Unassembled WGS sequence"/>
</dbReference>
<comment type="PTM">
    <text evidence="5">4'-phosphopantetheine is transferred from CoA to a specific serine of apo-DCP.</text>
</comment>
<comment type="pathway">
    <text evidence="5">Cell wall biogenesis; lipoteichoic acid biosynthesis.</text>
</comment>
<gene>
    <name evidence="5 7" type="primary">dltC</name>
    <name evidence="7" type="ORF">HMPREF0555_0170</name>
</gene>
<dbReference type="GO" id="GO:0005737">
    <property type="term" value="C:cytoplasm"/>
    <property type="evidence" value="ECO:0007669"/>
    <property type="project" value="UniProtKB-SubCell"/>
</dbReference>
<evidence type="ECO:0000256" key="5">
    <source>
        <dbReference type="HAMAP-Rule" id="MF_00565"/>
    </source>
</evidence>
<feature type="modified residue" description="O-(pantetheine 4'-phosphoryl)serine" evidence="5">
    <location>
        <position position="45"/>
    </location>
</feature>
<keyword evidence="4 5" id="KW-0961">Cell wall biogenesis/degradation</keyword>
<evidence type="ECO:0000256" key="2">
    <source>
        <dbReference type="ARBA" id="ARBA00022490"/>
    </source>
</evidence>
<feature type="domain" description="Carrier" evidence="6">
    <location>
        <begin position="8"/>
        <end position="87"/>
    </location>
</feature>
<comment type="subcellular location">
    <subcellularLocation>
        <location evidence="5">Cytoplasm</location>
    </subcellularLocation>
</comment>
<dbReference type="InterPro" id="IPR036736">
    <property type="entry name" value="ACP-like_sf"/>
</dbReference>
<proteinExistence type="inferred from homology"/>
<dbReference type="InterPro" id="IPR009081">
    <property type="entry name" value="PP-bd_ACP"/>
</dbReference>
<dbReference type="AlphaFoldDB" id="C2KHQ4"/>
<comment type="function">
    <text evidence="5">Carrier protein involved in the D-alanylation of lipoteichoic acid (LTA). The loading of thioester-linked D-alanine onto DltC is catalyzed by D-alanine--D-alanyl carrier protein ligase DltA. The DltC-carried D-alanyl group is further transferred to cell membrane phosphatidylglycerol (PG) by forming an ester bond, probably catalyzed by DltD. D-alanylation of LTA plays an important role in modulating the properties of the cell wall in Gram-positive bacteria, influencing the net charge of the cell wall.</text>
</comment>
<protein>
    <recommendedName>
        <fullName evidence="5">D-alanyl carrier protein</fullName>
        <shortName evidence="5">DCP</shortName>
    </recommendedName>
    <alternativeName>
        <fullName evidence="5">D-alanine--poly(phosphoribitol) ligase subunit 2</fullName>
    </alternativeName>
</protein>
<dbReference type="GO" id="GO:0016874">
    <property type="term" value="F:ligase activity"/>
    <property type="evidence" value="ECO:0007669"/>
    <property type="project" value="UniProtKB-KW"/>
</dbReference>
<dbReference type="GO" id="GO:0036370">
    <property type="term" value="F:D-alanyl carrier activity"/>
    <property type="evidence" value="ECO:0007669"/>
    <property type="project" value="UniProtKB-UniRule"/>
</dbReference>
<dbReference type="SUPFAM" id="SSF47336">
    <property type="entry name" value="ACP-like"/>
    <property type="match status" value="1"/>
</dbReference>